<dbReference type="Proteomes" id="UP001597249">
    <property type="component" value="Unassembled WGS sequence"/>
</dbReference>
<gene>
    <name evidence="2" type="ORF">ACFQ3L_05415</name>
</gene>
<evidence type="ECO:0000256" key="1">
    <source>
        <dbReference type="SAM" id="Phobius"/>
    </source>
</evidence>
<proteinExistence type="predicted"/>
<feature type="transmembrane region" description="Helical" evidence="1">
    <location>
        <begin position="27"/>
        <end position="47"/>
    </location>
</feature>
<sequence length="98" mass="10883">MSLLAILLDALAFGSYTLQITNPNLRLIGAVGQGVVTLILLAMTFGYQGKRFGWFNFQTWAHNFTIRYAIIVISLLINAVVLALYVMNLTGTNSLIFR</sequence>
<protein>
    <submittedName>
        <fullName evidence="2">Uncharacterized protein</fullName>
    </submittedName>
</protein>
<evidence type="ECO:0000313" key="2">
    <source>
        <dbReference type="EMBL" id="MFD1393030.1"/>
    </source>
</evidence>
<dbReference type="RefSeq" id="WP_125586836.1">
    <property type="nucleotide sequence ID" value="NZ_JBHTMO010000014.1"/>
</dbReference>
<keyword evidence="3" id="KW-1185">Reference proteome</keyword>
<accession>A0ABW4B9Z0</accession>
<name>A0ABW4B9Z0_9LACO</name>
<keyword evidence="1" id="KW-0472">Membrane</keyword>
<feature type="transmembrane region" description="Helical" evidence="1">
    <location>
        <begin position="68"/>
        <end position="87"/>
    </location>
</feature>
<keyword evidence="1" id="KW-0812">Transmembrane</keyword>
<dbReference type="EMBL" id="JBHTMO010000014">
    <property type="protein sequence ID" value="MFD1393030.1"/>
    <property type="molecule type" value="Genomic_DNA"/>
</dbReference>
<comment type="caution">
    <text evidence="2">The sequence shown here is derived from an EMBL/GenBank/DDBJ whole genome shotgun (WGS) entry which is preliminary data.</text>
</comment>
<evidence type="ECO:0000313" key="3">
    <source>
        <dbReference type="Proteomes" id="UP001597249"/>
    </source>
</evidence>
<reference evidence="3" key="1">
    <citation type="journal article" date="2019" name="Int. J. Syst. Evol. Microbiol.">
        <title>The Global Catalogue of Microorganisms (GCM) 10K type strain sequencing project: providing services to taxonomists for standard genome sequencing and annotation.</title>
        <authorList>
            <consortium name="The Broad Institute Genomics Platform"/>
            <consortium name="The Broad Institute Genome Sequencing Center for Infectious Disease"/>
            <person name="Wu L."/>
            <person name="Ma J."/>
        </authorList>
    </citation>
    <scope>NUCLEOTIDE SEQUENCE [LARGE SCALE GENOMIC DNA]</scope>
    <source>
        <strain evidence="3">CCM 8911</strain>
    </source>
</reference>
<keyword evidence="1" id="KW-1133">Transmembrane helix</keyword>
<organism evidence="2 3">
    <name type="scientific">Lacticaseibacillus jixianensis</name>
    <dbReference type="NCBI Taxonomy" id="2486012"/>
    <lineage>
        <taxon>Bacteria</taxon>
        <taxon>Bacillati</taxon>
        <taxon>Bacillota</taxon>
        <taxon>Bacilli</taxon>
        <taxon>Lactobacillales</taxon>
        <taxon>Lactobacillaceae</taxon>
        <taxon>Lacticaseibacillus</taxon>
    </lineage>
</organism>